<reference evidence="2 3" key="1">
    <citation type="submission" date="2021-01" db="EMBL/GenBank/DDBJ databases">
        <title>Streptomyces acididurans sp. nov., isolated from a peat swamp forest soil.</title>
        <authorList>
            <person name="Chantavorakit T."/>
            <person name="Duangmal K."/>
        </authorList>
    </citation>
    <scope>NUCLEOTIDE SEQUENCE [LARGE SCALE GENOMIC DNA]</scope>
    <source>
        <strain evidence="2 3">KK5PA1</strain>
    </source>
</reference>
<accession>A0ABS2TMG9</accession>
<evidence type="ECO:0000313" key="3">
    <source>
        <dbReference type="Proteomes" id="UP000749040"/>
    </source>
</evidence>
<gene>
    <name evidence="2" type="ORF">ITX44_08325</name>
</gene>
<name>A0ABS2TMG9_9ACTN</name>
<organism evidence="2 3">
    <name type="scientific">Actinacidiphila acididurans</name>
    <dbReference type="NCBI Taxonomy" id="2784346"/>
    <lineage>
        <taxon>Bacteria</taxon>
        <taxon>Bacillati</taxon>
        <taxon>Actinomycetota</taxon>
        <taxon>Actinomycetes</taxon>
        <taxon>Kitasatosporales</taxon>
        <taxon>Streptomycetaceae</taxon>
        <taxon>Actinacidiphila</taxon>
    </lineage>
</organism>
<proteinExistence type="predicted"/>
<dbReference type="Proteomes" id="UP000749040">
    <property type="component" value="Unassembled WGS sequence"/>
</dbReference>
<feature type="region of interest" description="Disordered" evidence="1">
    <location>
        <begin position="1"/>
        <end position="21"/>
    </location>
</feature>
<dbReference type="RefSeq" id="WP_205356426.1">
    <property type="nucleotide sequence ID" value="NZ_JADKYB010000004.1"/>
</dbReference>
<evidence type="ECO:0000313" key="2">
    <source>
        <dbReference type="EMBL" id="MBM9504540.1"/>
    </source>
</evidence>
<protein>
    <submittedName>
        <fullName evidence="2">Uncharacterized protein</fullName>
    </submittedName>
</protein>
<sequence length="204" mass="21460">MTTPVPPQFSQPGKADRFAPRDHPEWIGKLFLVYPDACSPQTFVRPDGTQETSDVVEADVVIVDLPDPQTGQPTVLSGARIGGKGLVPQLKKQVGAMVLGRLSKLPSQGQKDGAYVLSDFTPQDAALATAYVQTHPRTAPFAQPQVSAPPVAPVLPLAPAPAAPAPAVPSPLAQWLAGKGVPTAGMSDDQMRLIAATFPDNPYR</sequence>
<dbReference type="EMBL" id="JADKYB010000004">
    <property type="protein sequence ID" value="MBM9504540.1"/>
    <property type="molecule type" value="Genomic_DNA"/>
</dbReference>
<keyword evidence="3" id="KW-1185">Reference proteome</keyword>
<evidence type="ECO:0000256" key="1">
    <source>
        <dbReference type="SAM" id="MobiDB-lite"/>
    </source>
</evidence>
<comment type="caution">
    <text evidence="2">The sequence shown here is derived from an EMBL/GenBank/DDBJ whole genome shotgun (WGS) entry which is preliminary data.</text>
</comment>